<dbReference type="AlphaFoldDB" id="A0A1Y5PFK5"/>
<gene>
    <name evidence="2" type="ORF">MHPYR_430041</name>
</gene>
<feature type="transmembrane region" description="Helical" evidence="1">
    <location>
        <begin position="28"/>
        <end position="46"/>
    </location>
</feature>
<keyword evidence="1" id="KW-0472">Membrane</keyword>
<proteinExistence type="predicted"/>
<reference evidence="2" key="1">
    <citation type="submission" date="2016-03" db="EMBL/GenBank/DDBJ databases">
        <authorList>
            <person name="Ploux O."/>
        </authorList>
    </citation>
    <scope>NUCLEOTIDE SEQUENCE</scope>
    <source>
        <strain evidence="2">UC10</strain>
    </source>
</reference>
<keyword evidence="1" id="KW-1133">Transmembrane helix</keyword>
<protein>
    <submittedName>
        <fullName evidence="2">Uncharacterized protein</fullName>
    </submittedName>
</protein>
<dbReference type="EMBL" id="FLQS01000038">
    <property type="protein sequence ID" value="SBS77452.1"/>
    <property type="molecule type" value="Genomic_DNA"/>
</dbReference>
<keyword evidence="1" id="KW-0812">Transmembrane</keyword>
<evidence type="ECO:0000313" key="2">
    <source>
        <dbReference type="EMBL" id="SBS77452.1"/>
    </source>
</evidence>
<name>A0A1Y5PFK5_9MYCO</name>
<accession>A0A1Y5PFK5</accession>
<sequence>MKFFLTLLCMIVIGLAAAVLVVVDLLLRWLPVVAVVAAVFAAVKISRRWRNPQARRASVAQSVVNVPDVTAFAAIRSTAAHRLAPVRVGQTAHAAPRPVVVDGIVISQDGHRG</sequence>
<organism evidence="2">
    <name type="scientific">uncultured Mycobacterium sp</name>
    <dbReference type="NCBI Taxonomy" id="171292"/>
    <lineage>
        <taxon>Bacteria</taxon>
        <taxon>Bacillati</taxon>
        <taxon>Actinomycetota</taxon>
        <taxon>Actinomycetes</taxon>
        <taxon>Mycobacteriales</taxon>
        <taxon>Mycobacteriaceae</taxon>
        <taxon>Mycobacterium</taxon>
        <taxon>environmental samples</taxon>
    </lineage>
</organism>
<evidence type="ECO:0000256" key="1">
    <source>
        <dbReference type="SAM" id="Phobius"/>
    </source>
</evidence>